<accession>A0A9E7EFL7</accession>
<dbReference type="EMBL" id="CP097502">
    <property type="protein sequence ID" value="URD76279.1"/>
    <property type="molecule type" value="Genomic_DNA"/>
</dbReference>
<gene>
    <name evidence="2" type="ORF">MUK42_08186</name>
</gene>
<dbReference type="OrthoDB" id="18975at2759"/>
<evidence type="ECO:0000256" key="1">
    <source>
        <dbReference type="SAM" id="MobiDB-lite"/>
    </source>
</evidence>
<evidence type="ECO:0000313" key="3">
    <source>
        <dbReference type="Proteomes" id="UP001055439"/>
    </source>
</evidence>
<dbReference type="PANTHER" id="PTHR36337">
    <property type="entry name" value="OBSCURIN-LIKE PROTEIN"/>
    <property type="match status" value="1"/>
</dbReference>
<sequence length="825" mass="91022">MAKRRPLCDSSLTIFSMQSNSRPRQILLLEHWLRAAAAADASQTPSPAAAAPPSAAAILRSWADLRDPSADPPRVLSALLTLSRGRSALHVSDPQAKLLLSLLPSSSADAFPLVLSLLYAYLRKSSRPSPPLLLSILSVSSSFPPSPHSILLLGALSASPALPASALSPCLDHLCSFLDSSLPAIFRDADLLPEFLAGIGYAISRLEDDARLGKILNFLFRIWSAEAGGLRPSLSHGLMVLRLFEWCTSGFLASRSWSRIESLCGEISANRSKSRGDFAPLLVLMAPAGVLRAFRSNRVEIDPRLRNSLEESIGYVAECTISRIGNDSGSNVSDDSHVLLQCIAVGLARCGSISFNASVLRCLCLSLLNEVFPLQFFFRMSLENVNENLATCKAKEHLGSALFKEAGVATGVFCNQYAAADEVSKAIVENHLWDYSQEVYSNLRLAVWVHQGKSNELLGDLEKIAEAAFLMVVVFAAEVSKHKLNSKSSHEFRPEVSSRILVAFSCMEYLRRVRLPEYTEAVRRAVLTLQDNADSCVSFVESMPPYTELTKAQAGSIILERMRYFWSQDEVQTSRILFYLRVLPTCISFVPTSLFGKRVAPTMFLYMQHPNEKVTRASHSIFVSFVSSGKDSDQDDRVVLKEQLVFYYMQRALQVYPRITPFEGLASGVAALVRHLPAGSPAIFYCIHSLVAKASDLCRKAMSEDPTMWKNWEGSSGPPKKVQDLLLHLIYLVDIQVLPYLLKQLAEFVIQLPRDGQNALLDEMHFQVAESDDVTRKPVLVSWLQSLSFICLQKKASSTTEAAEKHGSSVPSNDGLSWNRTSSRL</sequence>
<name>A0A9E7EFL7_9LILI</name>
<organism evidence="2 3">
    <name type="scientific">Musa troglodytarum</name>
    <name type="common">fe'i banana</name>
    <dbReference type="NCBI Taxonomy" id="320322"/>
    <lineage>
        <taxon>Eukaryota</taxon>
        <taxon>Viridiplantae</taxon>
        <taxon>Streptophyta</taxon>
        <taxon>Embryophyta</taxon>
        <taxon>Tracheophyta</taxon>
        <taxon>Spermatophyta</taxon>
        <taxon>Magnoliopsida</taxon>
        <taxon>Liliopsida</taxon>
        <taxon>Zingiberales</taxon>
        <taxon>Musaceae</taxon>
        <taxon>Musa</taxon>
    </lineage>
</organism>
<dbReference type="PANTHER" id="PTHR36337:SF1">
    <property type="entry name" value="OBSCURIN-LIKE PROTEIN"/>
    <property type="match status" value="1"/>
</dbReference>
<dbReference type="AlphaFoldDB" id="A0A9E7EFL7"/>
<evidence type="ECO:0000313" key="2">
    <source>
        <dbReference type="EMBL" id="URD76279.1"/>
    </source>
</evidence>
<dbReference type="Proteomes" id="UP001055439">
    <property type="component" value="Chromosome 1"/>
</dbReference>
<reference evidence="2" key="1">
    <citation type="submission" date="2022-05" db="EMBL/GenBank/DDBJ databases">
        <title>The Musa troglodytarum L. genome provides insights into the mechanism of non-climacteric behaviour and enrichment of carotenoids.</title>
        <authorList>
            <person name="Wang J."/>
        </authorList>
    </citation>
    <scope>NUCLEOTIDE SEQUENCE</scope>
    <source>
        <tissue evidence="2">Leaf</tissue>
    </source>
</reference>
<keyword evidence="3" id="KW-1185">Reference proteome</keyword>
<feature type="compositionally biased region" description="Polar residues" evidence="1">
    <location>
        <begin position="809"/>
        <end position="825"/>
    </location>
</feature>
<proteinExistence type="predicted"/>
<feature type="region of interest" description="Disordered" evidence="1">
    <location>
        <begin position="802"/>
        <end position="825"/>
    </location>
</feature>
<protein>
    <submittedName>
        <fullName evidence="2">Uncharacterized protein</fullName>
    </submittedName>
</protein>